<accession>B7QKX8</accession>
<dbReference type="GO" id="GO:0006606">
    <property type="term" value="P:protein import into nucleus"/>
    <property type="evidence" value="ECO:0007669"/>
    <property type="project" value="UniProtKB-ARBA"/>
</dbReference>
<dbReference type="PaxDb" id="6945-B7QKX8"/>
<dbReference type="EMBL" id="ABJB010492436">
    <property type="status" value="NOT_ANNOTATED_CDS"/>
    <property type="molecule type" value="Genomic_DNA"/>
</dbReference>
<keyword evidence="10" id="KW-0068">Autocatalytic cleavage</keyword>
<evidence type="ECO:0000313" key="21">
    <source>
        <dbReference type="EnsemblMetazoa" id="ISCW013985-PA"/>
    </source>
</evidence>
<keyword evidence="11" id="KW-0509">mRNA transport</keyword>
<evidence type="ECO:0000256" key="9">
    <source>
        <dbReference type="ARBA" id="ARBA00022801"/>
    </source>
</evidence>
<evidence type="ECO:0000256" key="10">
    <source>
        <dbReference type="ARBA" id="ARBA00022813"/>
    </source>
</evidence>
<feature type="domain" description="Peptidase S59" evidence="19">
    <location>
        <begin position="382"/>
        <end position="524"/>
    </location>
</feature>
<reference evidence="21" key="2">
    <citation type="submission" date="2020-05" db="UniProtKB">
        <authorList>
            <consortium name="EnsemblMetazoa"/>
        </authorList>
    </citation>
    <scope>IDENTIFICATION</scope>
    <source>
        <strain evidence="21">wikel</strain>
    </source>
</reference>
<evidence type="ECO:0000256" key="15">
    <source>
        <dbReference type="ARBA" id="ARBA00023132"/>
    </source>
</evidence>
<dbReference type="VEuPathDB" id="VectorBase:ISCW013985"/>
<keyword evidence="7" id="KW-0645">Protease</keyword>
<organism>
    <name type="scientific">Ixodes scapularis</name>
    <name type="common">Black-legged tick</name>
    <name type="synonym">Deer tick</name>
    <dbReference type="NCBI Taxonomy" id="6945"/>
    <lineage>
        <taxon>Eukaryota</taxon>
        <taxon>Metazoa</taxon>
        <taxon>Ecdysozoa</taxon>
        <taxon>Arthropoda</taxon>
        <taxon>Chelicerata</taxon>
        <taxon>Arachnida</taxon>
        <taxon>Acari</taxon>
        <taxon>Parasitiformes</taxon>
        <taxon>Ixodida</taxon>
        <taxon>Ixodoidea</taxon>
        <taxon>Ixodidae</taxon>
        <taxon>Ixodinae</taxon>
        <taxon>Ixodes</taxon>
    </lineage>
</organism>
<comment type="subcellular location">
    <subcellularLocation>
        <location evidence="2">Nucleus membrane</location>
        <topology evidence="2">Peripheral membrane protein</topology>
        <orientation evidence="2">Nucleoplasmic side</orientation>
    </subcellularLocation>
    <subcellularLocation>
        <location evidence="1">Nucleus</location>
        <location evidence="1">Nuclear pore complex</location>
    </subcellularLocation>
    <subcellularLocation>
        <location evidence="3">Nucleus</location>
        <location evidence="3">Nucleoplasm</location>
    </subcellularLocation>
</comment>
<feature type="compositionally biased region" description="Pro residues" evidence="18">
    <location>
        <begin position="366"/>
        <end position="375"/>
    </location>
</feature>
<feature type="compositionally biased region" description="Polar residues" evidence="18">
    <location>
        <begin position="334"/>
        <end position="359"/>
    </location>
</feature>
<dbReference type="STRING" id="6945.B7QKX8"/>
<dbReference type="InterPro" id="IPR036903">
    <property type="entry name" value="Nup98_auto-Pept-S59_dom_sf"/>
</dbReference>
<keyword evidence="9" id="KW-0378">Hydrolase</keyword>
<dbReference type="HOGENOM" id="CLU_002330_1_0_1"/>
<dbReference type="GO" id="GO:0008236">
    <property type="term" value="F:serine-type peptidase activity"/>
    <property type="evidence" value="ECO:0007669"/>
    <property type="project" value="UniProtKB-KW"/>
</dbReference>
<dbReference type="EMBL" id="ABJB010664968">
    <property type="status" value="NOT_ANNOTATED_CDS"/>
    <property type="molecule type" value="Genomic_DNA"/>
</dbReference>
<reference evidence="20 22" key="1">
    <citation type="submission" date="2008-03" db="EMBL/GenBank/DDBJ databases">
        <title>Annotation of Ixodes scapularis.</title>
        <authorList>
            <consortium name="Ixodes scapularis Genome Project Consortium"/>
            <person name="Caler E."/>
            <person name="Hannick L.I."/>
            <person name="Bidwell S."/>
            <person name="Joardar V."/>
            <person name="Thiagarajan M."/>
            <person name="Amedeo P."/>
            <person name="Galinsky K.J."/>
            <person name="Schobel S."/>
            <person name="Inman J."/>
            <person name="Hostetler J."/>
            <person name="Miller J."/>
            <person name="Hammond M."/>
            <person name="Megy K."/>
            <person name="Lawson D."/>
            <person name="Kodira C."/>
            <person name="Sutton G."/>
            <person name="Meyer J."/>
            <person name="Hill C.A."/>
            <person name="Birren B."/>
            <person name="Nene V."/>
            <person name="Collins F."/>
            <person name="Alarcon-Chaidez F."/>
            <person name="Wikel S."/>
            <person name="Strausberg R."/>
        </authorList>
    </citation>
    <scope>NUCLEOTIDE SEQUENCE [LARGE SCALE GENOMIC DNA]</scope>
    <source>
        <strain evidence="22">Wikel</strain>
        <strain evidence="20">Wikel colony</strain>
    </source>
</reference>
<dbReference type="PANTHER" id="PTHR23198">
    <property type="entry name" value="NUCLEOPORIN"/>
    <property type="match status" value="1"/>
</dbReference>
<dbReference type="Gene3D" id="1.10.10.2360">
    <property type="match status" value="1"/>
</dbReference>
<dbReference type="OrthoDB" id="3797628at2759"/>
<keyword evidence="8" id="KW-0677">Repeat</keyword>
<gene>
    <name evidence="20" type="ORF">IscW_ISCW013985</name>
</gene>
<keyword evidence="15" id="KW-0906">Nuclear pore complex</keyword>
<evidence type="ECO:0000256" key="7">
    <source>
        <dbReference type="ARBA" id="ARBA00022670"/>
    </source>
</evidence>
<keyword evidence="23" id="KW-1267">Proteomics identification</keyword>
<dbReference type="PROSITE" id="PS51434">
    <property type="entry name" value="NUP_C"/>
    <property type="match status" value="1"/>
</dbReference>
<dbReference type="EMBL" id="ABJB010628907">
    <property type="status" value="NOT_ANNOTATED_CDS"/>
    <property type="molecule type" value="Genomic_DNA"/>
</dbReference>
<dbReference type="Pfam" id="PF04096">
    <property type="entry name" value="Nucleoporin2"/>
    <property type="match status" value="1"/>
</dbReference>
<dbReference type="EMBL" id="ABJB010036861">
    <property type="status" value="NOT_ANNOTATED_CDS"/>
    <property type="molecule type" value="Genomic_DNA"/>
</dbReference>
<dbReference type="EMBL" id="ABJB010001250">
    <property type="status" value="NOT_ANNOTATED_CDS"/>
    <property type="molecule type" value="Genomic_DNA"/>
</dbReference>
<dbReference type="Pfam" id="PF12110">
    <property type="entry name" value="Nup96"/>
    <property type="match status" value="1"/>
</dbReference>
<dbReference type="InterPro" id="IPR007230">
    <property type="entry name" value="Nup98_auto-Pept-S59_dom"/>
</dbReference>
<evidence type="ECO:0000256" key="13">
    <source>
        <dbReference type="ARBA" id="ARBA00022927"/>
    </source>
</evidence>
<evidence type="ECO:0000313" key="22">
    <source>
        <dbReference type="Proteomes" id="UP000001555"/>
    </source>
</evidence>
<dbReference type="SUPFAM" id="SSF82215">
    <property type="entry name" value="C-terminal autoproteolytic domain of nucleoporin nup98"/>
    <property type="match status" value="1"/>
</dbReference>
<dbReference type="GO" id="GO:0017056">
    <property type="term" value="F:structural constituent of nuclear pore"/>
    <property type="evidence" value="ECO:0007669"/>
    <property type="project" value="InterPro"/>
</dbReference>
<evidence type="ECO:0000256" key="18">
    <source>
        <dbReference type="SAM" id="MobiDB-lite"/>
    </source>
</evidence>
<dbReference type="FunCoup" id="B7QKX8">
    <property type="interactions" value="1824"/>
</dbReference>
<dbReference type="InterPro" id="IPR037665">
    <property type="entry name" value="Nucleoporin_S59-like"/>
</dbReference>
<evidence type="ECO:0000256" key="6">
    <source>
        <dbReference type="ARBA" id="ARBA00022448"/>
    </source>
</evidence>
<dbReference type="EMBL" id="ABJB010933579">
    <property type="status" value="NOT_ANNOTATED_CDS"/>
    <property type="molecule type" value="Genomic_DNA"/>
</dbReference>
<dbReference type="InterPro" id="IPR021967">
    <property type="entry name" value="Nup98_C"/>
</dbReference>
<keyword evidence="17" id="KW-0539">Nucleus</keyword>
<sequence length="1327" mass="146046">MFGASTPQQAPGTGMFGATSTAFGQPRPQFGSFGATATPTGGGLFGQPQSTGLFGQTATPTAGSGLFGTSAFGAGPATSGTTIKFKALTGTDTMMKNGVSSTINTSHQCITCMKGELRLEDYAANRKGVRQAWWALARPTQQSSIFSAPVSQQSAFNFGANQNKSLFGTSNTGFGPTTTTGTPFNFSNTMPTLGGLDQNAANQLQLQQQQVQQLLLLTSNPYGDNPLFRNVIKDTNKREELLKPTNPAAQQALLSSQYKVSPLPSTKVRPKAIVGPRTETSFLFHGLDDEAEDSAADAMFVPRQSIKKLVIKPKDTPDRLLGLVGNLQSLDDTVSSLGSSSPRRVLSFSPNPSDDSTASHLDAAAPPDPSRPPHPAGIVLTRPGYFTVPSLEELAKLTGSDGRCVVDGFTVAREGYGNAFFPGRTDVTGLNLDEIVHFRRREIIIYPEDDDKPPVGEGLNRKAQVTLDCVWPNSKTTHEPITDPEKLKLLGYQEKLERATAKIGGRFLEYRPETGSWVFEVKHFSKYGLEDSDNEVDEAALAERPQQALPPPDRVVKPVEMPGEKHQQQMGTVAPAATAAGTVTFLSRFEPGAGYVPEDDEMEDLERSFPGRSDKYDDGSGLSFEPTPPATQRLAEVLGVSTESVQGMKASFFHADMGDMDDEDIDTSQRPALGFLSGTQFSAGSTAYVVSLERVAVSHEVPASDDVQKRNLTAMLEVQLAHSLSSVEAGSPVFVPKPGVEALHALNDLVSRLFAEMEPSHADRPMMQQLHRILGLCVALWGKTPGCNPDEDDTRTYAYMKARKEAFSDWLVQTTKQTVDSEVTDAQQREGGYLKAVMSHLSGHDVSKACSMAWRMRDYRLGMLVAQGGYSLLTRGMLQKQLDHWRKFKHDRHIEDERLRVYALLAGLMIWPSSEKTINCCADLDWKRALAMHLWYHCSPTGSIHDAVAAYEAAFQDNGAQHPYAVPPYPPYYDVFEEPFSLDGERSDAPHDTCFHLLKLYCDRSQRLDRLLDPVTSVPSHLDYRISWLLHKQLLSFGYPDLPRPATIHTSFASQLEAVGMWPWAAFALLHLEDPASRRSAVSELLMRHVTGTRDGCEPTTALSEDESFLHERLHVPLPWIYRAKAIRAGAEDNFRDQAVFQIKGGMWSDAHQTVMQHLATDAVIDEDLAELRSLLEPLSEHSTDIHNWYKGGQVLLNYLYILDFMEKVRKHEMSPYDLERIRPTILSVCDCIGCLSCKTPRDMLCQAEIARKTSTLIRSLTGLGRGPLYGAKTAALHSIERLSMSDDDCIEELESLARTYSCSNVAGSAASYFQRTCVQKPAKRFY</sequence>
<dbReference type="EMBL" id="ABJB010988050">
    <property type="status" value="NOT_ANNOTATED_CDS"/>
    <property type="molecule type" value="Genomic_DNA"/>
</dbReference>
<keyword evidence="22" id="KW-1185">Reference proteome</keyword>
<keyword evidence="16" id="KW-0472">Membrane</keyword>
<evidence type="ECO:0000256" key="3">
    <source>
        <dbReference type="ARBA" id="ARBA00004642"/>
    </source>
</evidence>
<dbReference type="EnsemblMetazoa" id="ISCW013985-RA">
    <property type="protein sequence ID" value="ISCW013985-PA"/>
    <property type="gene ID" value="ISCW013985"/>
</dbReference>
<feature type="compositionally biased region" description="Polar residues" evidence="18">
    <location>
        <begin position="1"/>
        <end position="11"/>
    </location>
</feature>
<evidence type="ECO:0000256" key="8">
    <source>
        <dbReference type="ARBA" id="ARBA00022737"/>
    </source>
</evidence>
<dbReference type="GO" id="GO:0006508">
    <property type="term" value="P:proteolysis"/>
    <property type="evidence" value="ECO:0007669"/>
    <property type="project" value="UniProtKB-KW"/>
</dbReference>
<feature type="region of interest" description="Disordered" evidence="18">
    <location>
        <begin position="1"/>
        <end position="47"/>
    </location>
</feature>
<evidence type="ECO:0000256" key="17">
    <source>
        <dbReference type="ARBA" id="ARBA00023242"/>
    </source>
</evidence>
<evidence type="ECO:0000256" key="14">
    <source>
        <dbReference type="ARBA" id="ARBA00023010"/>
    </source>
</evidence>
<keyword evidence="14" id="KW-0811">Translocation</keyword>
<dbReference type="Proteomes" id="UP000001555">
    <property type="component" value="Unassembled WGS sequence"/>
</dbReference>
<feature type="region of interest" description="Disordered" evidence="18">
    <location>
        <begin position="334"/>
        <end position="378"/>
    </location>
</feature>
<dbReference type="VEuPathDB" id="VectorBase:ISCP_025288"/>
<dbReference type="FunFam" id="3.30.1610.10:FF:000001">
    <property type="entry name" value="Nuclear pore complex protein Nup98-Nup96"/>
    <property type="match status" value="1"/>
</dbReference>
<evidence type="ECO:0000256" key="11">
    <source>
        <dbReference type="ARBA" id="ARBA00022816"/>
    </source>
</evidence>
<evidence type="ECO:0000313" key="20">
    <source>
        <dbReference type="EMBL" id="EEC19500.1"/>
    </source>
</evidence>
<dbReference type="PANTHER" id="PTHR23198:SF6">
    <property type="entry name" value="NUCLEAR PORE COMPLEX PROTEIN NUP98-NUP96"/>
    <property type="match status" value="1"/>
</dbReference>
<dbReference type="Gene3D" id="3.30.1610.10">
    <property type="entry name" value="Peptidase S59, nucleoporin"/>
    <property type="match status" value="1"/>
</dbReference>
<dbReference type="InParanoid" id="B7QKX8"/>
<evidence type="ECO:0000256" key="12">
    <source>
        <dbReference type="ARBA" id="ARBA00022825"/>
    </source>
</evidence>
<keyword evidence="12" id="KW-0720">Serine protease</keyword>
<dbReference type="EMBL" id="ABJB010081523">
    <property type="status" value="NOT_ANNOTATED_CDS"/>
    <property type="molecule type" value="Genomic_DNA"/>
</dbReference>
<dbReference type="EMBL" id="ABJB010497052">
    <property type="status" value="NOT_ANNOTATED_CDS"/>
    <property type="molecule type" value="Genomic_DNA"/>
</dbReference>
<evidence type="ECO:0000256" key="5">
    <source>
        <dbReference type="ARBA" id="ARBA00013472"/>
    </source>
</evidence>
<evidence type="ECO:0007829" key="23">
    <source>
        <dbReference type="PeptideAtlas" id="B7QKX8"/>
    </source>
</evidence>
<dbReference type="FunFam" id="1.10.10.2360:FF:000001">
    <property type="entry name" value="Nuclear pore complex protein Nup98-Nup96"/>
    <property type="match status" value="1"/>
</dbReference>
<keyword evidence="6" id="KW-0813">Transport</keyword>
<dbReference type="Pfam" id="PF21240">
    <property type="entry name" value="Nup98_GLEBS"/>
    <property type="match status" value="1"/>
</dbReference>
<evidence type="ECO:0000256" key="2">
    <source>
        <dbReference type="ARBA" id="ARBA00004620"/>
    </source>
</evidence>
<dbReference type="GO" id="GO:0005654">
    <property type="term" value="C:nucleoplasm"/>
    <property type="evidence" value="ECO:0007669"/>
    <property type="project" value="UniProtKB-SubCell"/>
</dbReference>
<comment type="similarity">
    <text evidence="4">Belongs to the nucleoporin GLFG family.</text>
</comment>
<keyword evidence="13" id="KW-0653">Protein transport</keyword>
<dbReference type="GO" id="GO:0031965">
    <property type="term" value="C:nuclear membrane"/>
    <property type="evidence" value="ECO:0007669"/>
    <property type="project" value="UniProtKB-SubCell"/>
</dbReference>
<evidence type="ECO:0000256" key="16">
    <source>
        <dbReference type="ARBA" id="ARBA00023136"/>
    </source>
</evidence>
<dbReference type="VEuPathDB" id="VectorBase:ISCI013985"/>
<evidence type="ECO:0000256" key="4">
    <source>
        <dbReference type="ARBA" id="ARBA00008926"/>
    </source>
</evidence>
<dbReference type="GO" id="GO:0051028">
    <property type="term" value="P:mRNA transport"/>
    <property type="evidence" value="ECO:0007669"/>
    <property type="project" value="UniProtKB-KW"/>
</dbReference>
<dbReference type="EMBL" id="DS962604">
    <property type="protein sequence ID" value="EEC19500.1"/>
    <property type="molecule type" value="Genomic_DNA"/>
</dbReference>
<evidence type="ECO:0000256" key="1">
    <source>
        <dbReference type="ARBA" id="ARBA00004567"/>
    </source>
</evidence>
<protein>
    <recommendedName>
        <fullName evidence="5">Nuclear pore complex protein Nup98-Nup96</fullName>
    </recommendedName>
</protein>
<dbReference type="GO" id="GO:0005643">
    <property type="term" value="C:nuclear pore"/>
    <property type="evidence" value="ECO:0007669"/>
    <property type="project" value="UniProtKB-SubCell"/>
</dbReference>
<proteinExistence type="evidence at protein level"/>
<dbReference type="Gene3D" id="1.25.40.690">
    <property type="match status" value="1"/>
</dbReference>
<dbReference type="EMBL" id="ABJB010462811">
    <property type="status" value="NOT_ANNOTATED_CDS"/>
    <property type="molecule type" value="Genomic_DNA"/>
</dbReference>
<evidence type="ECO:0000259" key="19">
    <source>
        <dbReference type="PROSITE" id="PS51434"/>
    </source>
</evidence>
<name>B7QKX8_IXOSC</name>